<dbReference type="InterPro" id="IPR013780">
    <property type="entry name" value="Glyco_hydro_b"/>
</dbReference>
<dbReference type="InterPro" id="IPR006047">
    <property type="entry name" value="GH13_cat_dom"/>
</dbReference>
<dbReference type="FunFam" id="2.60.40.1180:FF:000007">
    <property type="entry name" value="Sucrose isomerase"/>
    <property type="match status" value="1"/>
</dbReference>
<dbReference type="InterPro" id="IPR045857">
    <property type="entry name" value="O16G_dom_2"/>
</dbReference>
<keyword evidence="3" id="KW-0326">Glycosidase</keyword>
<sequence>MEKKWWQDSVIYQIYPRSFQDSNDDGIGDLRGIIKRLDYLEKLGIDAIWLSPVYQSPNDDNGYDISDYESILPEFGTMEDMEELIAEGKKRNIKFIMDLVVNHTSDEHPWFIEAKKSKENPYRDYYIWRDPVDGKEPNDLQSIFSGSAWELDETTGQYYLHLFSKKQPDLNWENPAVQQEIWKLMNFWLKKGIGGFRMDVIDLVGKIPDQKITGNGPRLHEYLKKMNQETFGKYDVMTVGETWGATPEIAKLYSNPDRQELSMVFQFEHIGLDEQPGKSKWDYQPLDFIKLKRVLSKWQTELGNEGWNSLFWNNHDLPRIISRWGNDSPEYRELSGKMLATLLHLMKGTPYIYQGEEIGMINTPVSSIEEIDDIESINMYQERIKQGYESKDILKSINRKGRDNARRPMQWDNSLNGGFTKGKPWLSLNESYTELNVEKALADPNSIFYYYQQLITLRKENPLVVWGDYKELLPDDPHLFVYERSLANEKWLVMANFYNKSASYHGEIQEIDKVVLSNYPNPQQNLVGMTLKPYEVIVFKLK</sequence>
<dbReference type="eggNOG" id="COG0366">
    <property type="taxonomic scope" value="Bacteria"/>
</dbReference>
<organism evidence="5 6">
    <name type="scientific">Carnobacterium divergens DSM 20623</name>
    <dbReference type="NCBI Taxonomy" id="1449336"/>
    <lineage>
        <taxon>Bacteria</taxon>
        <taxon>Bacillati</taxon>
        <taxon>Bacillota</taxon>
        <taxon>Bacilli</taxon>
        <taxon>Lactobacillales</taxon>
        <taxon>Carnobacteriaceae</taxon>
        <taxon>Carnobacterium</taxon>
    </lineage>
</organism>
<dbReference type="PANTHER" id="PTHR10357:SF179">
    <property type="entry name" value="NEUTRAL AND BASIC AMINO ACID TRANSPORT PROTEIN RBAT"/>
    <property type="match status" value="1"/>
</dbReference>
<evidence type="ECO:0000313" key="5">
    <source>
        <dbReference type="EMBL" id="KRN57479.1"/>
    </source>
</evidence>
<dbReference type="Proteomes" id="UP000051658">
    <property type="component" value="Unassembled WGS sequence"/>
</dbReference>
<dbReference type="SUPFAM" id="SSF51445">
    <property type="entry name" value="(Trans)glycosidases"/>
    <property type="match status" value="1"/>
</dbReference>
<evidence type="ECO:0000313" key="6">
    <source>
        <dbReference type="Proteomes" id="UP000051658"/>
    </source>
</evidence>
<dbReference type="SMART" id="SM00642">
    <property type="entry name" value="Aamy"/>
    <property type="match status" value="1"/>
</dbReference>
<evidence type="ECO:0000256" key="2">
    <source>
        <dbReference type="ARBA" id="ARBA00022801"/>
    </source>
</evidence>
<dbReference type="PATRIC" id="fig|1449336.4.peg.471"/>
<feature type="domain" description="Glycosyl hydrolase family 13 catalytic" evidence="4">
    <location>
        <begin position="13"/>
        <end position="406"/>
    </location>
</feature>
<proteinExistence type="inferred from homology"/>
<dbReference type="Pfam" id="PF00128">
    <property type="entry name" value="Alpha-amylase"/>
    <property type="match status" value="1"/>
</dbReference>
<comment type="caution">
    <text evidence="5">The sequence shown here is derived from an EMBL/GenBank/DDBJ whole genome shotgun (WGS) entry which is preliminary data.</text>
</comment>
<dbReference type="NCBIfam" id="NF008183">
    <property type="entry name" value="PRK10933.1"/>
    <property type="match status" value="1"/>
</dbReference>
<dbReference type="GO" id="GO:0004556">
    <property type="term" value="F:alpha-amylase activity"/>
    <property type="evidence" value="ECO:0007669"/>
    <property type="project" value="TreeGrafter"/>
</dbReference>
<dbReference type="Gene3D" id="3.20.20.80">
    <property type="entry name" value="Glycosidases"/>
    <property type="match status" value="1"/>
</dbReference>
<keyword evidence="6" id="KW-1185">Reference proteome</keyword>
<reference evidence="5 6" key="1">
    <citation type="journal article" date="2015" name="Genome Announc.">
        <title>Expanding the biotechnology potential of lactobacilli through comparative genomics of 213 strains and associated genera.</title>
        <authorList>
            <person name="Sun Z."/>
            <person name="Harris H.M."/>
            <person name="McCann A."/>
            <person name="Guo C."/>
            <person name="Argimon S."/>
            <person name="Zhang W."/>
            <person name="Yang X."/>
            <person name="Jeffery I.B."/>
            <person name="Cooney J.C."/>
            <person name="Kagawa T.F."/>
            <person name="Liu W."/>
            <person name="Song Y."/>
            <person name="Salvetti E."/>
            <person name="Wrobel A."/>
            <person name="Rasinkangas P."/>
            <person name="Parkhill J."/>
            <person name="Rea M.C."/>
            <person name="O'Sullivan O."/>
            <person name="Ritari J."/>
            <person name="Douillard F.P."/>
            <person name="Paul Ross R."/>
            <person name="Yang R."/>
            <person name="Briner A.E."/>
            <person name="Felis G.E."/>
            <person name="de Vos W.M."/>
            <person name="Barrangou R."/>
            <person name="Klaenhammer T.R."/>
            <person name="Caufield P.W."/>
            <person name="Cui Y."/>
            <person name="Zhang H."/>
            <person name="O'Toole P.W."/>
        </authorList>
    </citation>
    <scope>NUCLEOTIDE SEQUENCE [LARGE SCALE GENOMIC DNA]</scope>
    <source>
        <strain evidence="5 6">DSM 20623</strain>
    </source>
</reference>
<evidence type="ECO:0000256" key="1">
    <source>
        <dbReference type="ARBA" id="ARBA00008061"/>
    </source>
</evidence>
<dbReference type="CDD" id="cd11333">
    <property type="entry name" value="AmyAc_SI_OligoGlu_DGase"/>
    <property type="match status" value="1"/>
</dbReference>
<dbReference type="EMBL" id="JQBS01000007">
    <property type="protein sequence ID" value="KRN57479.1"/>
    <property type="molecule type" value="Genomic_DNA"/>
</dbReference>
<dbReference type="FunFam" id="3.20.20.80:FF:000064">
    <property type="entry name" value="Oligo-1,6-glucosidase"/>
    <property type="match status" value="2"/>
</dbReference>
<name>A0A0R2I681_CARDV</name>
<keyword evidence="2" id="KW-0378">Hydrolase</keyword>
<dbReference type="FunFam" id="3.90.400.10:FF:000002">
    <property type="entry name" value="Sucrose isomerase"/>
    <property type="match status" value="1"/>
</dbReference>
<evidence type="ECO:0000259" key="4">
    <source>
        <dbReference type="SMART" id="SM00642"/>
    </source>
</evidence>
<dbReference type="Gene3D" id="2.60.40.1180">
    <property type="entry name" value="Golgi alpha-mannosidase II"/>
    <property type="match status" value="1"/>
</dbReference>
<gene>
    <name evidence="5" type="ORF">IV74_GL000464</name>
</gene>
<evidence type="ECO:0000256" key="3">
    <source>
        <dbReference type="ARBA" id="ARBA00023295"/>
    </source>
</evidence>
<dbReference type="PANTHER" id="PTHR10357">
    <property type="entry name" value="ALPHA-AMYLASE FAMILY MEMBER"/>
    <property type="match status" value="1"/>
</dbReference>
<dbReference type="AlphaFoldDB" id="A0A0R2I681"/>
<dbReference type="GeneID" id="89588451"/>
<comment type="similarity">
    <text evidence="1">Belongs to the glycosyl hydrolase 13 family.</text>
</comment>
<dbReference type="SUPFAM" id="SSF51011">
    <property type="entry name" value="Glycosyl hydrolase domain"/>
    <property type="match status" value="1"/>
</dbReference>
<dbReference type="InterPro" id="IPR017853">
    <property type="entry name" value="GH"/>
</dbReference>
<dbReference type="RefSeq" id="WP_034570696.1">
    <property type="nucleotide sequence ID" value="NZ_JQBS01000007.1"/>
</dbReference>
<dbReference type="GO" id="GO:0009313">
    <property type="term" value="P:oligosaccharide catabolic process"/>
    <property type="evidence" value="ECO:0007669"/>
    <property type="project" value="TreeGrafter"/>
</dbReference>
<accession>A0A0R2I681</accession>
<dbReference type="Gene3D" id="3.90.400.10">
    <property type="entry name" value="Oligo-1,6-glucosidase, Domain 2"/>
    <property type="match status" value="1"/>
</dbReference>
<protein>
    <submittedName>
        <fullName evidence="5">Putative glucan 1,6-alpha-glucosidase</fullName>
    </submittedName>
</protein>